<evidence type="ECO:0000259" key="2">
    <source>
        <dbReference type="Pfam" id="PF07885"/>
    </source>
</evidence>
<sequence length="343" mass="38440">MNWFLTAGGFLMTCLGVWETFMAVLHPRATVGPITAVINRGFHYLVRTRVFSHPRVLVFFGPALIVTQVLCWATLLLIGISLIVWPQLGTGITATGSTPTDTDFASAVYYAGFTITTLGVGDLVPRTPVMQFLTITAAGLGFSFFTLVLAYVISVYSTLARRNQFANEIEYRTGRTGDSLGYLRAYLTESDPSLVNQDLYTMSSNMADLLESHHFYPVLHYFRFSEPRYAMSRMLRFCLEVSSMMRAARHVDTARPAASAEAVDRLWHASMQMLEETKRHFVICHSTHDVPDPRLAIEISRSIGDSDDLSDQLKSAFVDQQSEWLHDLNALAVCTRSEPRKES</sequence>
<keyword evidence="1" id="KW-1133">Transmembrane helix</keyword>
<feature type="transmembrane region" description="Helical" evidence="1">
    <location>
        <begin position="56"/>
        <end position="84"/>
    </location>
</feature>
<protein>
    <submittedName>
        <fullName evidence="3">Ion channel</fullName>
    </submittedName>
</protein>
<keyword evidence="1" id="KW-0472">Membrane</keyword>
<dbReference type="SUPFAM" id="SSF81324">
    <property type="entry name" value="Voltage-gated potassium channels"/>
    <property type="match status" value="1"/>
</dbReference>
<dbReference type="EMBL" id="CP036526">
    <property type="protein sequence ID" value="QDT13453.1"/>
    <property type="molecule type" value="Genomic_DNA"/>
</dbReference>
<feature type="transmembrane region" description="Helical" evidence="1">
    <location>
        <begin position="6"/>
        <end position="25"/>
    </location>
</feature>
<dbReference type="AlphaFoldDB" id="A0A517P267"/>
<dbReference type="Proteomes" id="UP000319817">
    <property type="component" value="Chromosome"/>
</dbReference>
<name>A0A517P267_9BACT</name>
<gene>
    <name evidence="3" type="ORF">K239x_54710</name>
</gene>
<proteinExistence type="predicted"/>
<accession>A0A517P267</accession>
<keyword evidence="1" id="KW-0812">Transmembrane</keyword>
<evidence type="ECO:0000313" key="4">
    <source>
        <dbReference type="Proteomes" id="UP000319817"/>
    </source>
</evidence>
<feature type="transmembrane region" description="Helical" evidence="1">
    <location>
        <begin position="104"/>
        <end position="125"/>
    </location>
</feature>
<dbReference type="InterPro" id="IPR013099">
    <property type="entry name" value="K_chnl_dom"/>
</dbReference>
<feature type="domain" description="Potassium channel" evidence="2">
    <location>
        <begin position="82"/>
        <end position="156"/>
    </location>
</feature>
<reference evidence="3 4" key="1">
    <citation type="submission" date="2019-02" db="EMBL/GenBank/DDBJ databases">
        <title>Deep-cultivation of Planctomycetes and their phenomic and genomic characterization uncovers novel biology.</title>
        <authorList>
            <person name="Wiegand S."/>
            <person name="Jogler M."/>
            <person name="Boedeker C."/>
            <person name="Pinto D."/>
            <person name="Vollmers J."/>
            <person name="Rivas-Marin E."/>
            <person name="Kohn T."/>
            <person name="Peeters S.H."/>
            <person name="Heuer A."/>
            <person name="Rast P."/>
            <person name="Oberbeckmann S."/>
            <person name="Bunk B."/>
            <person name="Jeske O."/>
            <person name="Meyerdierks A."/>
            <person name="Storesund J.E."/>
            <person name="Kallscheuer N."/>
            <person name="Luecker S."/>
            <person name="Lage O.M."/>
            <person name="Pohl T."/>
            <person name="Merkel B.J."/>
            <person name="Hornburger P."/>
            <person name="Mueller R.-W."/>
            <person name="Bruemmer F."/>
            <person name="Labrenz M."/>
            <person name="Spormann A.M."/>
            <person name="Op den Camp H."/>
            <person name="Overmann J."/>
            <person name="Amann R."/>
            <person name="Jetten M.S.M."/>
            <person name="Mascher T."/>
            <person name="Medema M.H."/>
            <person name="Devos D.P."/>
            <person name="Kaster A.-K."/>
            <person name="Ovreas L."/>
            <person name="Rohde M."/>
            <person name="Galperin M.Y."/>
            <person name="Jogler C."/>
        </authorList>
    </citation>
    <scope>NUCLEOTIDE SEQUENCE [LARGE SCALE GENOMIC DNA]</scope>
    <source>
        <strain evidence="3 4">K23_9</strain>
    </source>
</reference>
<dbReference type="Gene3D" id="1.10.287.70">
    <property type="match status" value="1"/>
</dbReference>
<keyword evidence="4" id="KW-1185">Reference proteome</keyword>
<evidence type="ECO:0000256" key="1">
    <source>
        <dbReference type="SAM" id="Phobius"/>
    </source>
</evidence>
<feature type="transmembrane region" description="Helical" evidence="1">
    <location>
        <begin position="132"/>
        <end position="153"/>
    </location>
</feature>
<evidence type="ECO:0000313" key="3">
    <source>
        <dbReference type="EMBL" id="QDT13453.1"/>
    </source>
</evidence>
<organism evidence="3 4">
    <name type="scientific">Stieleria marina</name>
    <dbReference type="NCBI Taxonomy" id="1930275"/>
    <lineage>
        <taxon>Bacteria</taxon>
        <taxon>Pseudomonadati</taxon>
        <taxon>Planctomycetota</taxon>
        <taxon>Planctomycetia</taxon>
        <taxon>Pirellulales</taxon>
        <taxon>Pirellulaceae</taxon>
        <taxon>Stieleria</taxon>
    </lineage>
</organism>
<dbReference type="Pfam" id="PF07885">
    <property type="entry name" value="Ion_trans_2"/>
    <property type="match status" value="1"/>
</dbReference>